<dbReference type="InterPro" id="IPR053977">
    <property type="entry name" value="Rv2466c-like"/>
</dbReference>
<dbReference type="CDD" id="cd02972">
    <property type="entry name" value="DsbA_family"/>
    <property type="match status" value="1"/>
</dbReference>
<dbReference type="OrthoDB" id="4125991at2"/>
<evidence type="ECO:0000313" key="2">
    <source>
        <dbReference type="Proteomes" id="UP000004816"/>
    </source>
</evidence>
<proteinExistence type="predicted"/>
<dbReference type="SUPFAM" id="SSF52833">
    <property type="entry name" value="Thioredoxin-like"/>
    <property type="match status" value="1"/>
</dbReference>
<name>E5XSN9_SEGRC</name>
<protein>
    <submittedName>
        <fullName evidence="1">Uncharacterized protein</fullName>
    </submittedName>
</protein>
<gene>
    <name evidence="1" type="ORF">HMPREF9336_02511</name>
</gene>
<dbReference type="eggNOG" id="COG1651">
    <property type="taxonomic scope" value="Bacteria"/>
</dbReference>
<reference evidence="1 2" key="1">
    <citation type="journal article" date="2011" name="Stand. Genomic Sci.">
        <title>High quality draft genome sequence of Segniliparus rugosus CDC 945(T)= (ATCC BAA-974(T)).</title>
        <authorList>
            <person name="Earl A.M."/>
            <person name="Desjardins C.A."/>
            <person name="Fitzgerald M.G."/>
            <person name="Arachchi H.M."/>
            <person name="Zeng Q."/>
            <person name="Mehta T."/>
            <person name="Griggs A."/>
            <person name="Birren B.W."/>
            <person name="Toney N.C."/>
            <person name="Carr J."/>
            <person name="Posey J."/>
            <person name="Butler W.R."/>
        </authorList>
    </citation>
    <scope>NUCLEOTIDE SEQUENCE [LARGE SCALE GENOMIC DNA]</scope>
    <source>
        <strain evidence="2">ATCC BAA-974 / DSM 45345 / CCUG 50838 / CIP 108380 / JCM 13579 / CDC 945</strain>
    </source>
</reference>
<sequence>MAENDRDLIEFWFDPACPWCWLTSRWILEVEKVRDVEVKFHIMSLYVLNEGREGLSDFYRELMPKTLASVRVIEAARQKFGEQIVSPLYTAIGSRIHQPRPEDAERPDQRELIPAALAEVGLPAELIDAATAEAFGSGPYDEAIRASHHAGMDKVGPDVGTPTIHINGSAFFGPVISRVPKGEEAGKVWDGAVALASFPYFYELKRTRTEGPQLAL</sequence>
<dbReference type="Gene3D" id="3.40.30.10">
    <property type="entry name" value="Glutaredoxin"/>
    <property type="match status" value="1"/>
</dbReference>
<comment type="caution">
    <text evidence="1">The sequence shown here is derived from an EMBL/GenBank/DDBJ whole genome shotgun (WGS) entry which is preliminary data.</text>
</comment>
<keyword evidence="2" id="KW-1185">Reference proteome</keyword>
<accession>E5XSN9</accession>
<dbReference type="HOGENOM" id="CLU_087602_1_0_11"/>
<dbReference type="RefSeq" id="WP_007470892.1">
    <property type="nucleotide sequence ID" value="NZ_KI391953.1"/>
</dbReference>
<dbReference type="EMBL" id="ACZI02000002">
    <property type="protein sequence ID" value="EFV12649.1"/>
    <property type="molecule type" value="Genomic_DNA"/>
</dbReference>
<dbReference type="Proteomes" id="UP000004816">
    <property type="component" value="Unassembled WGS sequence"/>
</dbReference>
<dbReference type="Pfam" id="PF22234">
    <property type="entry name" value="Rv2466c-like"/>
    <property type="match status" value="1"/>
</dbReference>
<evidence type="ECO:0000313" key="1">
    <source>
        <dbReference type="EMBL" id="EFV12649.1"/>
    </source>
</evidence>
<dbReference type="AlphaFoldDB" id="E5XSN9"/>
<organism evidence="1 2">
    <name type="scientific">Segniliparus rugosus (strain ATCC BAA-974 / DSM 45345 / CCUG 50838 / CIP 108380 / JCM 13579 / CDC 945)</name>
    <dbReference type="NCBI Taxonomy" id="679197"/>
    <lineage>
        <taxon>Bacteria</taxon>
        <taxon>Bacillati</taxon>
        <taxon>Actinomycetota</taxon>
        <taxon>Actinomycetes</taxon>
        <taxon>Mycobacteriales</taxon>
        <taxon>Segniliparaceae</taxon>
        <taxon>Segniliparus</taxon>
    </lineage>
</organism>
<dbReference type="STRING" id="679197.HMPREF9336_02511"/>
<dbReference type="InterPro" id="IPR036249">
    <property type="entry name" value="Thioredoxin-like_sf"/>
</dbReference>